<dbReference type="GO" id="GO:0016020">
    <property type="term" value="C:membrane"/>
    <property type="evidence" value="ECO:0007669"/>
    <property type="project" value="UniProtKB-SubCell"/>
</dbReference>
<dbReference type="Pfam" id="PF07681">
    <property type="entry name" value="DoxX"/>
    <property type="match status" value="1"/>
</dbReference>
<evidence type="ECO:0000256" key="5">
    <source>
        <dbReference type="SAM" id="Phobius"/>
    </source>
</evidence>
<proteinExistence type="predicted"/>
<keyword evidence="3 5" id="KW-1133">Transmembrane helix</keyword>
<comment type="subcellular location">
    <subcellularLocation>
        <location evidence="1">Membrane</location>
        <topology evidence="1">Multi-pass membrane protein</topology>
    </subcellularLocation>
</comment>
<reference evidence="6 7" key="1">
    <citation type="submission" date="2017-06" db="EMBL/GenBank/DDBJ databases">
        <authorList>
            <person name="Kim H.J."/>
            <person name="Triplett B.A."/>
        </authorList>
    </citation>
    <scope>NUCLEOTIDE SEQUENCE [LARGE SCALE GENOMIC DNA]</scope>
    <source>
        <strain evidence="6 7">CGMCC 4.5593</strain>
    </source>
</reference>
<keyword evidence="7" id="KW-1185">Reference proteome</keyword>
<keyword evidence="4 5" id="KW-0472">Membrane</keyword>
<dbReference type="EMBL" id="FZPH01000016">
    <property type="protein sequence ID" value="SNT63904.1"/>
    <property type="molecule type" value="Genomic_DNA"/>
</dbReference>
<dbReference type="OrthoDB" id="329282at2"/>
<dbReference type="Proteomes" id="UP000198362">
    <property type="component" value="Unassembled WGS sequence"/>
</dbReference>
<dbReference type="InterPro" id="IPR032808">
    <property type="entry name" value="DoxX"/>
</dbReference>
<evidence type="ECO:0000256" key="4">
    <source>
        <dbReference type="ARBA" id="ARBA00023136"/>
    </source>
</evidence>
<sequence length="139" mass="14722">MDVLVLIGRILFVPLFLGSAVGHLTQTDGMAGYAKSRGVPAARIAVLGTGVMLAVGGVLVLLGLWADLGALILVAFLVPTAFLMHAFWKETDPQARQNEMVQFLKDLALAGASLMLFAFFAYVGDDLGLTITGPLFDLN</sequence>
<accession>A0A239PB63</accession>
<feature type="transmembrane region" description="Helical" evidence="5">
    <location>
        <begin position="68"/>
        <end position="87"/>
    </location>
</feature>
<name>A0A239PB63_9ACTN</name>
<feature type="transmembrane region" description="Helical" evidence="5">
    <location>
        <begin position="6"/>
        <end position="24"/>
    </location>
</feature>
<organism evidence="6 7">
    <name type="scientific">Asanoa hainanensis</name>
    <dbReference type="NCBI Taxonomy" id="560556"/>
    <lineage>
        <taxon>Bacteria</taxon>
        <taxon>Bacillati</taxon>
        <taxon>Actinomycetota</taxon>
        <taxon>Actinomycetes</taxon>
        <taxon>Micromonosporales</taxon>
        <taxon>Micromonosporaceae</taxon>
        <taxon>Asanoa</taxon>
    </lineage>
</organism>
<feature type="transmembrane region" description="Helical" evidence="5">
    <location>
        <begin position="107"/>
        <end position="124"/>
    </location>
</feature>
<gene>
    <name evidence="6" type="ORF">SAMN05421812_11622</name>
</gene>
<evidence type="ECO:0000313" key="6">
    <source>
        <dbReference type="EMBL" id="SNT63904.1"/>
    </source>
</evidence>
<evidence type="ECO:0000313" key="7">
    <source>
        <dbReference type="Proteomes" id="UP000198362"/>
    </source>
</evidence>
<dbReference type="AlphaFoldDB" id="A0A239PB63"/>
<dbReference type="RefSeq" id="WP_089254218.1">
    <property type="nucleotide sequence ID" value="NZ_FZPH01000016.1"/>
</dbReference>
<keyword evidence="2 5" id="KW-0812">Transmembrane</keyword>
<protein>
    <submittedName>
        <fullName evidence="6">Uncharacterized membrane protein YphA, DoxX/SURF4 family</fullName>
    </submittedName>
</protein>
<feature type="transmembrane region" description="Helical" evidence="5">
    <location>
        <begin position="44"/>
        <end position="62"/>
    </location>
</feature>
<evidence type="ECO:0000256" key="3">
    <source>
        <dbReference type="ARBA" id="ARBA00022989"/>
    </source>
</evidence>
<evidence type="ECO:0000256" key="2">
    <source>
        <dbReference type="ARBA" id="ARBA00022692"/>
    </source>
</evidence>
<evidence type="ECO:0000256" key="1">
    <source>
        <dbReference type="ARBA" id="ARBA00004141"/>
    </source>
</evidence>